<dbReference type="RefSeq" id="WP_004623124.1">
    <property type="nucleotide sequence ID" value="NZ_AORV01000008.1"/>
</dbReference>
<proteinExistence type="predicted"/>
<reference evidence="1 2" key="1">
    <citation type="journal article" date="2013" name="Genome Announc.">
        <title>Draft Genome Sequence of the Cellulolytic, Mesophilic, Anaerobic Bacterium Clostridium termitidis Strain CT1112 (DSM 5398).</title>
        <authorList>
            <person name="Lal S."/>
            <person name="Ramachandran U."/>
            <person name="Zhang X."/>
            <person name="Munir R."/>
            <person name="Sparling R."/>
            <person name="Levin D.B."/>
        </authorList>
    </citation>
    <scope>NUCLEOTIDE SEQUENCE [LARGE SCALE GENOMIC DNA]</scope>
    <source>
        <strain evidence="1 2">CT1112</strain>
    </source>
</reference>
<gene>
    <name evidence="1" type="ORF">CTER_5133</name>
</gene>
<sequence>MVNRRKIHNLVSLEDRQIVLNSEVVKQYPVVEQILTKYDKIYKSDFEDTEDFNKQTQTFFEYTFNELVKLASNEWYASNRMNEMPSSKDEWPTCSLCNTKNKLVYYIVNKNNKKELNVGSECIYKFPSLGFNHRQLSQIKNDRIKKFKRIERINKINSLFPGIENRLSQWKIDYEEIPLILPFDINEGLKLAIKEGFTLYDSYIEGKSKDSELEHLNNIIMKYDEYEQKSKLFVETHINSNFACDSKVRNWLIDNNKLRVLVAIMKNNGLINENTIKYIYEENFIKNRLVVLKEAVDKLQIKFIEFRDSNIFFSYKNQDDRIEYILRCDIKDFMLNFGEVFINSSYSIDFSILSKKLSIVFIDSNIKSLFNKVDFILRRSGYYIKHDYVNNSIEFNDKRKSMYSTGVLKIFCEGQTPLIFMNDKQAKQSLEEMLNKVSWKSKEEKSKYDIGNISRIPSLNRD</sequence>
<dbReference type="eggNOG" id="ENOG5032R2U">
    <property type="taxonomic scope" value="Bacteria"/>
</dbReference>
<keyword evidence="2" id="KW-1185">Reference proteome</keyword>
<dbReference type="Proteomes" id="UP000014155">
    <property type="component" value="Unassembled WGS sequence"/>
</dbReference>
<evidence type="ECO:0000313" key="1">
    <source>
        <dbReference type="EMBL" id="EMS74059.1"/>
    </source>
</evidence>
<name>S0FY61_RUMCE</name>
<dbReference type="PATRIC" id="fig|1195236.3.peg.242"/>
<organism evidence="1 2">
    <name type="scientific">Ruminiclostridium cellobioparum subsp. termitidis CT1112</name>
    <dbReference type="NCBI Taxonomy" id="1195236"/>
    <lineage>
        <taxon>Bacteria</taxon>
        <taxon>Bacillati</taxon>
        <taxon>Bacillota</taxon>
        <taxon>Clostridia</taxon>
        <taxon>Eubacteriales</taxon>
        <taxon>Oscillospiraceae</taxon>
        <taxon>Ruminiclostridium</taxon>
    </lineage>
</organism>
<dbReference type="EMBL" id="AORV01000008">
    <property type="protein sequence ID" value="EMS74059.1"/>
    <property type="molecule type" value="Genomic_DNA"/>
</dbReference>
<accession>S0FY61</accession>
<evidence type="ECO:0000313" key="2">
    <source>
        <dbReference type="Proteomes" id="UP000014155"/>
    </source>
</evidence>
<comment type="caution">
    <text evidence="1">The sequence shown here is derived from an EMBL/GenBank/DDBJ whole genome shotgun (WGS) entry which is preliminary data.</text>
</comment>
<dbReference type="AlphaFoldDB" id="S0FY61"/>
<dbReference type="STRING" id="1195236.CTER_5133"/>
<protein>
    <submittedName>
        <fullName evidence="1">Uncharacterized protein</fullName>
    </submittedName>
</protein>